<evidence type="ECO:0000256" key="1">
    <source>
        <dbReference type="ARBA" id="ARBA00004606"/>
    </source>
</evidence>
<dbReference type="OrthoDB" id="8959630at2759"/>
<proteinExistence type="inferred from homology"/>
<evidence type="ECO:0000256" key="8">
    <source>
        <dbReference type="ARBA" id="ARBA00023136"/>
    </source>
</evidence>
<dbReference type="Proteomes" id="UP000681722">
    <property type="component" value="Unassembled WGS sequence"/>
</dbReference>
<keyword evidence="4" id="KW-0808">Transferase</keyword>
<evidence type="ECO:0000256" key="3">
    <source>
        <dbReference type="ARBA" id="ARBA00022676"/>
    </source>
</evidence>
<name>A0A814VAC1_9BILA</name>
<dbReference type="GO" id="GO:0016757">
    <property type="term" value="F:glycosyltransferase activity"/>
    <property type="evidence" value="ECO:0007669"/>
    <property type="project" value="UniProtKB-KW"/>
</dbReference>
<evidence type="ECO:0000256" key="6">
    <source>
        <dbReference type="ARBA" id="ARBA00022968"/>
    </source>
</evidence>
<dbReference type="Gene3D" id="3.90.550.50">
    <property type="match status" value="1"/>
</dbReference>
<evidence type="ECO:0000313" key="12">
    <source>
        <dbReference type="EMBL" id="CAF1270865.1"/>
    </source>
</evidence>
<keyword evidence="8" id="KW-0472">Membrane</keyword>
<keyword evidence="3" id="KW-0328">Glycosyltransferase</keyword>
<comment type="similarity">
    <text evidence="2">Belongs to the glycosyltransferase 31 family.</text>
</comment>
<evidence type="ECO:0000256" key="9">
    <source>
        <dbReference type="ARBA" id="ARBA00037847"/>
    </source>
</evidence>
<accession>A0A814VAC1</accession>
<sequence>MSTSSPISQRTLILIRTSHHCESRLKYLLSSWIPSTEIEQREKNLYLLTDQYVHNSISYQKFVNIIETGCPKKHRKYDLCCKTASEFELYYNLTLIIKLSFDWMCRFDDDHYINLDNLYLYLNKLDASKPYYIGRTTYDNQKESYFYNVTFRFATYGAGVCYSKQLLNQLKFYVNKTAFSNNCIKLGVNDDVYMGYLIQLKLNVSLTPINDLIHSHYEQLDASFRRFTLQQLINSITLGFSWDRYQLKWMPVIHKLIYLSKTTQEHTAIMTVWNFIRDYEKLHSEDLVNKYDDSCTSYQTKIKTETKTKQQLLSTRI</sequence>
<evidence type="ECO:0000313" key="13">
    <source>
        <dbReference type="EMBL" id="CAF3948501.1"/>
    </source>
</evidence>
<dbReference type="Pfam" id="PF02434">
    <property type="entry name" value="Fringe"/>
    <property type="match status" value="1"/>
</dbReference>
<keyword evidence="6" id="KW-0735">Signal-anchor</keyword>
<feature type="domain" description="Fringe-like glycosyltransferase" evidence="10">
    <location>
        <begin position="13"/>
        <end position="243"/>
    </location>
</feature>
<evidence type="ECO:0000259" key="10">
    <source>
        <dbReference type="Pfam" id="PF02434"/>
    </source>
</evidence>
<evidence type="ECO:0000256" key="2">
    <source>
        <dbReference type="ARBA" id="ARBA00008661"/>
    </source>
</evidence>
<dbReference type="GO" id="GO:0012505">
    <property type="term" value="C:endomembrane system"/>
    <property type="evidence" value="ECO:0007669"/>
    <property type="project" value="UniProtKB-SubCell"/>
</dbReference>
<gene>
    <name evidence="11" type="ORF">GPM918_LOCUS22862</name>
    <name evidence="12" type="ORF">OVA965_LOCUS27178</name>
    <name evidence="13" type="ORF">SRO942_LOCUS22861</name>
    <name evidence="14" type="ORF">TMI583_LOCUS27917</name>
</gene>
<protein>
    <recommendedName>
        <fullName evidence="10">Fringe-like glycosyltransferase domain-containing protein</fullName>
    </recommendedName>
</protein>
<evidence type="ECO:0000313" key="14">
    <source>
        <dbReference type="EMBL" id="CAF4076300.1"/>
    </source>
</evidence>
<evidence type="ECO:0000313" key="11">
    <source>
        <dbReference type="EMBL" id="CAF1184203.1"/>
    </source>
</evidence>
<evidence type="ECO:0000313" key="15">
    <source>
        <dbReference type="Proteomes" id="UP000663829"/>
    </source>
</evidence>
<dbReference type="InterPro" id="IPR003378">
    <property type="entry name" value="Fringe-like_glycosylTrfase"/>
</dbReference>
<dbReference type="EMBL" id="CAJNOK010017804">
    <property type="protein sequence ID" value="CAF1270865.1"/>
    <property type="molecule type" value="Genomic_DNA"/>
</dbReference>
<dbReference type="EMBL" id="CAJOBA010039359">
    <property type="protein sequence ID" value="CAF4076300.1"/>
    <property type="molecule type" value="Genomic_DNA"/>
</dbReference>
<evidence type="ECO:0000256" key="7">
    <source>
        <dbReference type="ARBA" id="ARBA00022989"/>
    </source>
</evidence>
<dbReference type="EMBL" id="CAJOBC010007962">
    <property type="protein sequence ID" value="CAF3948501.1"/>
    <property type="molecule type" value="Genomic_DNA"/>
</dbReference>
<keyword evidence="5" id="KW-0812">Transmembrane</keyword>
<dbReference type="PANTHER" id="PTHR10811">
    <property type="entry name" value="FRINGE-RELATED"/>
    <property type="match status" value="1"/>
</dbReference>
<dbReference type="EMBL" id="CAJNOQ010007961">
    <property type="protein sequence ID" value="CAF1184203.1"/>
    <property type="molecule type" value="Genomic_DNA"/>
</dbReference>
<dbReference type="Proteomes" id="UP000682733">
    <property type="component" value="Unassembled WGS sequence"/>
</dbReference>
<evidence type="ECO:0000256" key="4">
    <source>
        <dbReference type="ARBA" id="ARBA00022679"/>
    </source>
</evidence>
<dbReference type="Proteomes" id="UP000663829">
    <property type="component" value="Unassembled WGS sequence"/>
</dbReference>
<comment type="subcellular location">
    <subcellularLocation>
        <location evidence="9">Endomembrane system</location>
        <topology evidence="9">Single-pass membrane protein</topology>
    </subcellularLocation>
    <subcellularLocation>
        <location evidence="1">Membrane</location>
        <topology evidence="1">Single-pass type II membrane protein</topology>
    </subcellularLocation>
</comment>
<comment type="caution">
    <text evidence="11">The sequence shown here is derived from an EMBL/GenBank/DDBJ whole genome shotgun (WGS) entry which is preliminary data.</text>
</comment>
<dbReference type="Proteomes" id="UP000677228">
    <property type="component" value="Unassembled WGS sequence"/>
</dbReference>
<keyword evidence="15" id="KW-1185">Reference proteome</keyword>
<reference evidence="11" key="1">
    <citation type="submission" date="2021-02" db="EMBL/GenBank/DDBJ databases">
        <authorList>
            <person name="Nowell W R."/>
        </authorList>
    </citation>
    <scope>NUCLEOTIDE SEQUENCE</scope>
</reference>
<keyword evidence="7" id="KW-1133">Transmembrane helix</keyword>
<organism evidence="11 15">
    <name type="scientific">Didymodactylos carnosus</name>
    <dbReference type="NCBI Taxonomy" id="1234261"/>
    <lineage>
        <taxon>Eukaryota</taxon>
        <taxon>Metazoa</taxon>
        <taxon>Spiralia</taxon>
        <taxon>Gnathifera</taxon>
        <taxon>Rotifera</taxon>
        <taxon>Eurotatoria</taxon>
        <taxon>Bdelloidea</taxon>
        <taxon>Philodinida</taxon>
        <taxon>Philodinidae</taxon>
        <taxon>Didymodactylos</taxon>
    </lineage>
</organism>
<evidence type="ECO:0000256" key="5">
    <source>
        <dbReference type="ARBA" id="ARBA00022692"/>
    </source>
</evidence>
<dbReference type="AlphaFoldDB" id="A0A814VAC1"/>
<dbReference type="GO" id="GO:0016020">
    <property type="term" value="C:membrane"/>
    <property type="evidence" value="ECO:0007669"/>
    <property type="project" value="UniProtKB-SubCell"/>
</dbReference>